<dbReference type="GO" id="GO:0004674">
    <property type="term" value="F:protein serine/threonine kinase activity"/>
    <property type="evidence" value="ECO:0007669"/>
    <property type="project" value="UniProtKB-KW"/>
</dbReference>
<keyword evidence="5 6" id="KW-0067">ATP-binding</keyword>
<evidence type="ECO:0000256" key="4">
    <source>
        <dbReference type="ARBA" id="ARBA00022777"/>
    </source>
</evidence>
<evidence type="ECO:0000256" key="6">
    <source>
        <dbReference type="PROSITE-ProRule" id="PRU10141"/>
    </source>
</evidence>
<dbReference type="PROSITE" id="PS00107">
    <property type="entry name" value="PROTEIN_KINASE_ATP"/>
    <property type="match status" value="1"/>
</dbReference>
<dbReference type="FunFam" id="3.30.200.20:FF:000042">
    <property type="entry name" value="Aurora kinase A"/>
    <property type="match status" value="1"/>
</dbReference>
<protein>
    <recommendedName>
        <fullName evidence="8">Protein kinase domain-containing protein</fullName>
    </recommendedName>
</protein>
<keyword evidence="3 6" id="KW-0547">Nucleotide-binding</keyword>
<keyword evidence="2" id="KW-0808">Transferase</keyword>
<feature type="region of interest" description="Disordered" evidence="7">
    <location>
        <begin position="121"/>
        <end position="143"/>
    </location>
</feature>
<organism evidence="9 10">
    <name type="scientific">Phytophthora aleatoria</name>
    <dbReference type="NCBI Taxonomy" id="2496075"/>
    <lineage>
        <taxon>Eukaryota</taxon>
        <taxon>Sar</taxon>
        <taxon>Stramenopiles</taxon>
        <taxon>Oomycota</taxon>
        <taxon>Peronosporomycetes</taxon>
        <taxon>Peronosporales</taxon>
        <taxon>Peronosporaceae</taxon>
        <taxon>Phytophthora</taxon>
    </lineage>
</organism>
<reference evidence="9" key="1">
    <citation type="submission" date="2021-01" db="EMBL/GenBank/DDBJ databases">
        <title>Phytophthora aleatoria, a newly-described species from Pinus radiata is distinct from Phytophthora cactorum isolates based on comparative genomics.</title>
        <authorList>
            <person name="Mcdougal R."/>
            <person name="Panda P."/>
            <person name="Williams N."/>
            <person name="Studholme D.J."/>
        </authorList>
    </citation>
    <scope>NUCLEOTIDE SEQUENCE</scope>
    <source>
        <strain evidence="9">NZFS 4037</strain>
    </source>
</reference>
<evidence type="ECO:0000256" key="3">
    <source>
        <dbReference type="ARBA" id="ARBA00022741"/>
    </source>
</evidence>
<proteinExistence type="predicted"/>
<evidence type="ECO:0000256" key="2">
    <source>
        <dbReference type="ARBA" id="ARBA00022679"/>
    </source>
</evidence>
<comment type="caution">
    <text evidence="9">The sequence shown here is derived from an EMBL/GenBank/DDBJ whole genome shotgun (WGS) entry which is preliminary data.</text>
</comment>
<evidence type="ECO:0000313" key="10">
    <source>
        <dbReference type="Proteomes" id="UP000709295"/>
    </source>
</evidence>
<dbReference type="Pfam" id="PF00069">
    <property type="entry name" value="Pkinase"/>
    <property type="match status" value="1"/>
</dbReference>
<evidence type="ECO:0000256" key="5">
    <source>
        <dbReference type="ARBA" id="ARBA00022840"/>
    </source>
</evidence>
<evidence type="ECO:0000256" key="7">
    <source>
        <dbReference type="SAM" id="MobiDB-lite"/>
    </source>
</evidence>
<accession>A0A8J5J3D4</accession>
<dbReference type="SMART" id="SM00220">
    <property type="entry name" value="S_TKc"/>
    <property type="match status" value="1"/>
</dbReference>
<dbReference type="EMBL" id="JAENGY010000546">
    <property type="protein sequence ID" value="KAG6960651.1"/>
    <property type="molecule type" value="Genomic_DNA"/>
</dbReference>
<dbReference type="CDD" id="cd05117">
    <property type="entry name" value="STKc_CAMK"/>
    <property type="match status" value="1"/>
</dbReference>
<dbReference type="Proteomes" id="UP000709295">
    <property type="component" value="Unassembled WGS sequence"/>
</dbReference>
<dbReference type="PROSITE" id="PS50011">
    <property type="entry name" value="PROTEIN_KINASE_DOM"/>
    <property type="match status" value="1"/>
</dbReference>
<dbReference type="AlphaFoldDB" id="A0A8J5J3D4"/>
<dbReference type="PROSITE" id="PS00108">
    <property type="entry name" value="PROTEIN_KINASE_ST"/>
    <property type="match status" value="1"/>
</dbReference>
<dbReference type="InterPro" id="IPR008271">
    <property type="entry name" value="Ser/Thr_kinase_AS"/>
</dbReference>
<sequence>MSDALVTTPRSKSKFTPKQIASLYFMPFLTEEGDPTGLQACKACGKTRKHVPKTGYTNLVSHKASNRYAWLVWLIKGNLPFSFVEMEVTRRYTNLAPVCEETITHDMENVTKAVERSIGDEVPEEFGGDSGRMDPRQRALPRSSYEEELEQVQSLMKRLRTINQAAKLRTKTTLRPKIRQDTRWGSTYTILARYFELREFISADDEELAELADAQSVSMQLQSEELSLQDARDLLDGLLEVLPSFNNYLAPNAEIVHSPDFESGAAKVLGGKANRLTRTEKVALQPFLRRAASPVCQEEVTKVGFADRILKLHRGDKAPSEYILLDAIPLTNIVERLFSIARMVLRYERNRLSSMTLEMILFLKILKLQCFGRDESLSTPKGDVPTDTAATVVEETSVAASPKGKGKVTDSYTLGKVIGSGSYSVVRESVHKKSKHKFAIKCIKRSELSTEDDEAIQFEVSILQQMKHPHIMTLEEFFVEPDYYYLVTEFVGGGELFDRIVEKTFYTEKEARDLVKILIDAIQYCHDQNVVHRDLKPENLLLMSADDDASIKLADFGFAKTVTKDNSGLVTTCGTPGYVAPEILEGASYGKPVDIWSIGVITYILLCGYPPFHDDSQPILFKKIRKGKYYFDSPYWDNVSTDAKEFISKMLVVNPKERATAGELLEHKWITGTDVATVPLTSALTELRRFHARKKFKAAVHSVQATISMNKALSGLGESARNSNSAVSL</sequence>
<dbReference type="GO" id="GO:0005524">
    <property type="term" value="F:ATP binding"/>
    <property type="evidence" value="ECO:0007669"/>
    <property type="project" value="UniProtKB-UniRule"/>
</dbReference>
<dbReference type="InterPro" id="IPR017441">
    <property type="entry name" value="Protein_kinase_ATP_BS"/>
</dbReference>
<evidence type="ECO:0000259" key="8">
    <source>
        <dbReference type="PROSITE" id="PS50011"/>
    </source>
</evidence>
<keyword evidence="4" id="KW-0418">Kinase</keyword>
<dbReference type="InterPro" id="IPR000719">
    <property type="entry name" value="Prot_kinase_dom"/>
</dbReference>
<dbReference type="PANTHER" id="PTHR24347">
    <property type="entry name" value="SERINE/THREONINE-PROTEIN KINASE"/>
    <property type="match status" value="1"/>
</dbReference>
<evidence type="ECO:0000313" key="9">
    <source>
        <dbReference type="EMBL" id="KAG6960651.1"/>
    </source>
</evidence>
<feature type="domain" description="Protein kinase" evidence="8">
    <location>
        <begin position="412"/>
        <end position="670"/>
    </location>
</feature>
<keyword evidence="1" id="KW-0723">Serine/threonine-protein kinase</keyword>
<evidence type="ECO:0000256" key="1">
    <source>
        <dbReference type="ARBA" id="ARBA00022527"/>
    </source>
</evidence>
<dbReference type="FunFam" id="1.10.510.10:FF:000026">
    <property type="entry name" value="Calcium/calmodulin-dependent protein kinase type 1"/>
    <property type="match status" value="1"/>
</dbReference>
<name>A0A8J5J3D4_9STRA</name>
<keyword evidence="10" id="KW-1185">Reference proteome</keyword>
<feature type="binding site" evidence="6">
    <location>
        <position position="441"/>
    </location>
    <ligand>
        <name>ATP</name>
        <dbReference type="ChEBI" id="CHEBI:30616"/>
    </ligand>
</feature>
<gene>
    <name evidence="9" type="ORF">JG688_00009486</name>
</gene>